<organism evidence="2">
    <name type="scientific">marine sediment metagenome</name>
    <dbReference type="NCBI Taxonomy" id="412755"/>
    <lineage>
        <taxon>unclassified sequences</taxon>
        <taxon>metagenomes</taxon>
        <taxon>ecological metagenomes</taxon>
    </lineage>
</organism>
<protein>
    <submittedName>
        <fullName evidence="2">Uncharacterized protein</fullName>
    </submittedName>
</protein>
<proteinExistence type="predicted"/>
<accession>A0A0F9PEF9</accession>
<reference evidence="2" key="1">
    <citation type="journal article" date="2015" name="Nature">
        <title>Complex archaea that bridge the gap between prokaryotes and eukaryotes.</title>
        <authorList>
            <person name="Spang A."/>
            <person name="Saw J.H."/>
            <person name="Jorgensen S.L."/>
            <person name="Zaremba-Niedzwiedzka K."/>
            <person name="Martijn J."/>
            <person name="Lind A.E."/>
            <person name="van Eijk R."/>
            <person name="Schleper C."/>
            <person name="Guy L."/>
            <person name="Ettema T.J."/>
        </authorList>
    </citation>
    <scope>NUCLEOTIDE SEQUENCE</scope>
</reference>
<feature type="region of interest" description="Disordered" evidence="1">
    <location>
        <begin position="175"/>
        <end position="199"/>
    </location>
</feature>
<evidence type="ECO:0000313" key="2">
    <source>
        <dbReference type="EMBL" id="KKN30215.1"/>
    </source>
</evidence>
<dbReference type="EMBL" id="LAZR01002425">
    <property type="protein sequence ID" value="KKN30215.1"/>
    <property type="molecule type" value="Genomic_DNA"/>
</dbReference>
<feature type="compositionally biased region" description="Polar residues" evidence="1">
    <location>
        <begin position="190"/>
        <end position="199"/>
    </location>
</feature>
<comment type="caution">
    <text evidence="2">The sequence shown here is derived from an EMBL/GenBank/DDBJ whole genome shotgun (WGS) entry which is preliminary data.</text>
</comment>
<evidence type="ECO:0000256" key="1">
    <source>
        <dbReference type="SAM" id="MobiDB-lite"/>
    </source>
</evidence>
<sequence length="199" mass="22726">MVNEISFKLTDKDAENLWGLISHAKVAQLHPDAGVPFAVYELRITLAERRQEPDEELPLIQTPQGPVCSPERLAYCRKHNLSMEYFAKELEWGIPKRLLVVLKLILKDAVQEMNGVQFQMLLDLCVTLRLSGWFKKTFKKPVSISLEDDCEMDEELTEQMADAVEDVMEELDERIEEDQTSKVVSVPCSEEQNTEAAAD</sequence>
<dbReference type="AlphaFoldDB" id="A0A0F9PEF9"/>
<gene>
    <name evidence="2" type="ORF">LCGC14_0836210</name>
</gene>
<name>A0A0F9PEF9_9ZZZZ</name>